<name>A0AA86TEJ4_9FABA</name>
<dbReference type="Gene3D" id="1.20.930.20">
    <property type="entry name" value="Adaptor protein Cbl, N-terminal domain"/>
    <property type="match status" value="1"/>
</dbReference>
<sequence length="307" mass="34795">MLRFAAYPRTPFFFSLLLMPCTVSELNSTFKMSSNCGTVVEIPIPSYCKVKVPSNFCFGSHECHHHHQVHRSICLELHRLIDRVLHVILDIESARPNCKLAIQALCSLNFTLAKAKSVIKDCSRCSKLYLAITSGKILSRCQKLGNAFDLYLTQIQDTVPLPLADKISATLHDLRGTKFSMESAEDEARKVLLSLFKKNFPDEAFMEKEELEAIQIATSKLEIKSAFCLLVEKAAIKKQLDEVNETNPKEKELLEYLLHLLIKYGKSICQLQNGGHSLKHECDDQSFEHELVVDEAICEHQVNDEDL</sequence>
<accession>A0AA86TEJ4</accession>
<dbReference type="Gramene" id="rna-AYBTSS11_LOCUS24498">
    <property type="protein sequence ID" value="CAJ1972449.1"/>
    <property type="gene ID" value="gene-AYBTSS11_LOCUS24498"/>
</dbReference>
<dbReference type="EMBL" id="OY731405">
    <property type="protein sequence ID" value="CAJ1972449.1"/>
    <property type="molecule type" value="Genomic_DNA"/>
</dbReference>
<evidence type="ECO:0000313" key="2">
    <source>
        <dbReference type="EMBL" id="CAJ1972449.1"/>
    </source>
</evidence>
<dbReference type="GO" id="GO:0007166">
    <property type="term" value="P:cell surface receptor signaling pathway"/>
    <property type="evidence" value="ECO:0007669"/>
    <property type="project" value="InterPro"/>
</dbReference>
<reference evidence="2" key="1">
    <citation type="submission" date="2023-10" db="EMBL/GenBank/DDBJ databases">
        <authorList>
            <person name="Domelevo Entfellner J.-B."/>
        </authorList>
    </citation>
    <scope>NUCLEOTIDE SEQUENCE</scope>
</reference>
<protein>
    <submittedName>
        <fullName evidence="2">Uncharacterized protein</fullName>
    </submittedName>
</protein>
<proteinExistence type="predicted"/>
<dbReference type="Proteomes" id="UP001189624">
    <property type="component" value="Chromosome 8"/>
</dbReference>
<feature type="signal peptide" evidence="1">
    <location>
        <begin position="1"/>
        <end position="24"/>
    </location>
</feature>
<gene>
    <name evidence="2" type="ORF">AYBTSS11_LOCUS24498</name>
</gene>
<keyword evidence="1" id="KW-0732">Signal</keyword>
<feature type="chain" id="PRO_5041672566" evidence="1">
    <location>
        <begin position="25"/>
        <end position="307"/>
    </location>
</feature>
<keyword evidence="3" id="KW-1185">Reference proteome</keyword>
<evidence type="ECO:0000256" key="1">
    <source>
        <dbReference type="SAM" id="SignalP"/>
    </source>
</evidence>
<dbReference type="InterPro" id="IPR036537">
    <property type="entry name" value="Adaptor_Cbl_N_dom_sf"/>
</dbReference>
<dbReference type="AlphaFoldDB" id="A0AA86TEJ4"/>
<organism evidence="2 3">
    <name type="scientific">Sphenostylis stenocarpa</name>
    <dbReference type="NCBI Taxonomy" id="92480"/>
    <lineage>
        <taxon>Eukaryota</taxon>
        <taxon>Viridiplantae</taxon>
        <taxon>Streptophyta</taxon>
        <taxon>Embryophyta</taxon>
        <taxon>Tracheophyta</taxon>
        <taxon>Spermatophyta</taxon>
        <taxon>Magnoliopsida</taxon>
        <taxon>eudicotyledons</taxon>
        <taxon>Gunneridae</taxon>
        <taxon>Pentapetalae</taxon>
        <taxon>rosids</taxon>
        <taxon>fabids</taxon>
        <taxon>Fabales</taxon>
        <taxon>Fabaceae</taxon>
        <taxon>Papilionoideae</taxon>
        <taxon>50 kb inversion clade</taxon>
        <taxon>NPAAA clade</taxon>
        <taxon>indigoferoid/millettioid clade</taxon>
        <taxon>Phaseoleae</taxon>
        <taxon>Sphenostylis</taxon>
    </lineage>
</organism>
<evidence type="ECO:0000313" key="3">
    <source>
        <dbReference type="Proteomes" id="UP001189624"/>
    </source>
</evidence>